<dbReference type="Pfam" id="PF01266">
    <property type="entry name" value="DAO"/>
    <property type="match status" value="1"/>
</dbReference>
<feature type="compositionally biased region" description="Pro residues" evidence="2">
    <location>
        <begin position="7"/>
        <end position="16"/>
    </location>
</feature>
<dbReference type="AlphaFoldDB" id="A0AB34L1P1"/>
<name>A0AB34L1P1_9PEZI</name>
<dbReference type="Gene3D" id="3.50.50.60">
    <property type="entry name" value="FAD/NAD(P)-binding domain"/>
    <property type="match status" value="2"/>
</dbReference>
<dbReference type="RefSeq" id="XP_069234148.1">
    <property type="nucleotide sequence ID" value="XM_069368645.1"/>
</dbReference>
<comment type="caution">
    <text evidence="4">The sequence shown here is derived from an EMBL/GenBank/DDBJ whole genome shotgun (WGS) entry which is preliminary data.</text>
</comment>
<dbReference type="Gene3D" id="3.30.9.10">
    <property type="entry name" value="D-Amino Acid Oxidase, subunit A, domain 2"/>
    <property type="match status" value="1"/>
</dbReference>
<accession>A0AB34L1P1</accession>
<reference evidence="4 5" key="1">
    <citation type="journal article" date="2020" name="Microbiol. Resour. Announc.">
        <title>Draft Genome Sequence of a Cladosporium Species Isolated from the Mesophotic Ascidian Didemnum maculosum.</title>
        <authorList>
            <person name="Gioti A."/>
            <person name="Siaperas R."/>
            <person name="Nikolaivits E."/>
            <person name="Le Goff G."/>
            <person name="Ouazzani J."/>
            <person name="Kotoulas G."/>
            <person name="Topakas E."/>
        </authorList>
    </citation>
    <scope>NUCLEOTIDE SEQUENCE [LARGE SCALE GENOMIC DNA]</scope>
    <source>
        <strain evidence="4 5">TM138-S3</strain>
    </source>
</reference>
<protein>
    <recommendedName>
        <fullName evidence="3">FAD dependent oxidoreductase domain-containing protein</fullName>
    </recommendedName>
</protein>
<dbReference type="PANTHER" id="PTHR13847:SF289">
    <property type="entry name" value="GLYCINE OXIDASE"/>
    <property type="match status" value="1"/>
</dbReference>
<keyword evidence="1" id="KW-0560">Oxidoreductase</keyword>
<dbReference type="GeneID" id="96001483"/>
<evidence type="ECO:0000256" key="1">
    <source>
        <dbReference type="ARBA" id="ARBA00023002"/>
    </source>
</evidence>
<feature type="region of interest" description="Disordered" evidence="2">
    <location>
        <begin position="1"/>
        <end position="41"/>
    </location>
</feature>
<dbReference type="InterPro" id="IPR006076">
    <property type="entry name" value="FAD-dep_OxRdtase"/>
</dbReference>
<dbReference type="Proteomes" id="UP000803884">
    <property type="component" value="Unassembled WGS sequence"/>
</dbReference>
<evidence type="ECO:0000313" key="4">
    <source>
        <dbReference type="EMBL" id="KAL1591043.1"/>
    </source>
</evidence>
<proteinExistence type="predicted"/>
<dbReference type="GO" id="GO:0016491">
    <property type="term" value="F:oxidoreductase activity"/>
    <property type="evidence" value="ECO:0007669"/>
    <property type="project" value="UniProtKB-KW"/>
</dbReference>
<keyword evidence="5" id="KW-1185">Reference proteome</keyword>
<gene>
    <name evidence="4" type="ORF">WHR41_00039</name>
</gene>
<feature type="compositionally biased region" description="Basic and acidic residues" evidence="2">
    <location>
        <begin position="156"/>
        <end position="165"/>
    </location>
</feature>
<dbReference type="GO" id="GO:0005737">
    <property type="term" value="C:cytoplasm"/>
    <property type="evidence" value="ECO:0007669"/>
    <property type="project" value="TreeGrafter"/>
</dbReference>
<dbReference type="PANTHER" id="PTHR13847">
    <property type="entry name" value="SARCOSINE DEHYDROGENASE-RELATED"/>
    <property type="match status" value="1"/>
</dbReference>
<sequence length="627" mass="69990">MSSRNDMPPPPPPPKVKLPNQKCHRAGAPPDPNTDRPPGYGNEWRIEHNKQTAKCKTCSHSLAGTRWCVTCCECNKRICPDCWNGDRYNDYGEHMFEGEAQNLEGCWHSNSYPGPWMAAVEARSNRMRAMIAEENRQKREATLSPSDQEGPVPKKAKLDSREDERAFATATSSLTSLDDDAWHDLDRTKQNDAVWEDPFVDDFDLVTDHPHNHDAASRKDSLQSRIDHLHNKTTVIIGAGVIGLAIARELAAAVSHTNTAHEIVVVETRDNEAELASHDCAGLITKHGLPEGLGSLLDLSLAAWRDLVENEGMRQEFRFQPDSVVHAKIKTPDRREHNAEPPSWYAVRPKDIFRSHAGDVGKISSRHHNRWLYEECMELGVKFRFHQEVVTFDKTKRAQLLSAQIGSSLDGDKRSADIQCNNLIVAAGPWTTEVLRQLLPWTDQPENNSQYYDWIRIPRINIRSYDNTGLLLRNTADGEGAIAAAQPRSREILVAAISRKRKAAGVIRTSARSQNIIEENESSRAKMLATAVIERFHDDNFTEGRALISTANNNLPIIGKIPSKIVDSRFEGVDNNPLGIYVAYGFGKHGTTLAPGTATLMRRMVCRDEPVGEWSKACAYPGPAKGS</sequence>
<evidence type="ECO:0000313" key="5">
    <source>
        <dbReference type="Proteomes" id="UP000803884"/>
    </source>
</evidence>
<evidence type="ECO:0000256" key="2">
    <source>
        <dbReference type="SAM" id="MobiDB-lite"/>
    </source>
</evidence>
<dbReference type="EMBL" id="JAAQHG020000001">
    <property type="protein sequence ID" value="KAL1591043.1"/>
    <property type="molecule type" value="Genomic_DNA"/>
</dbReference>
<organism evidence="4 5">
    <name type="scientific">Cladosporium halotolerans</name>
    <dbReference type="NCBI Taxonomy" id="1052096"/>
    <lineage>
        <taxon>Eukaryota</taxon>
        <taxon>Fungi</taxon>
        <taxon>Dikarya</taxon>
        <taxon>Ascomycota</taxon>
        <taxon>Pezizomycotina</taxon>
        <taxon>Dothideomycetes</taxon>
        <taxon>Dothideomycetidae</taxon>
        <taxon>Cladosporiales</taxon>
        <taxon>Cladosporiaceae</taxon>
        <taxon>Cladosporium</taxon>
    </lineage>
</organism>
<feature type="region of interest" description="Disordered" evidence="2">
    <location>
        <begin position="135"/>
        <end position="165"/>
    </location>
</feature>
<dbReference type="SUPFAM" id="SSF51905">
    <property type="entry name" value="FAD/NAD(P)-binding domain"/>
    <property type="match status" value="1"/>
</dbReference>
<feature type="domain" description="FAD dependent oxidoreductase" evidence="3">
    <location>
        <begin position="235"/>
        <end position="602"/>
    </location>
</feature>
<evidence type="ECO:0000259" key="3">
    <source>
        <dbReference type="Pfam" id="PF01266"/>
    </source>
</evidence>
<dbReference type="InterPro" id="IPR036188">
    <property type="entry name" value="FAD/NAD-bd_sf"/>
</dbReference>